<dbReference type="Pfam" id="PF07344">
    <property type="entry name" value="Amastin"/>
    <property type="match status" value="1"/>
</dbReference>
<dbReference type="VEuPathDB" id="TriTrypDB:LDHU3_31.0690"/>
<proteinExistence type="predicted"/>
<dbReference type="PANTHER" id="PTHR33297:SF4">
    <property type="entry name" value="AMASTIN"/>
    <property type="match status" value="1"/>
</dbReference>
<sequence length="301" mass="33612">MVFMLGVLVYVVLQFIALLCVLIGSFLDMFRFIPFYRQNNLPCLTLWGYKVDCYSTKYVLSSNQRWASCPARRDRFRGSQALVIISICVYGAAVVFGFLMLFRFAFCRWLCLALNILGVCTLGITGALVMVAYYIDEGIDCPELRVDFKYGVGFALLMVAWVLDIFNTPILWLPWPTVNSAENLQRDVLVKGPAELMPPRAADILRRVWSGALTLACGRRMCHIVAVLPPESLAVASTLLPLLDLSTDPSHWSRSRHGGDCGRQAAEGRAALRGMALCDPVGCAWLLGHKLLCCASRCWWL</sequence>
<name>A0A504X3F3_LEIDO</name>
<organism evidence="2 3">
    <name type="scientific">Leishmania donovani</name>
    <dbReference type="NCBI Taxonomy" id="5661"/>
    <lineage>
        <taxon>Eukaryota</taxon>
        <taxon>Discoba</taxon>
        <taxon>Euglenozoa</taxon>
        <taxon>Kinetoplastea</taxon>
        <taxon>Metakinetoplastina</taxon>
        <taxon>Trypanosomatida</taxon>
        <taxon>Trypanosomatidae</taxon>
        <taxon>Leishmaniinae</taxon>
        <taxon>Leishmania</taxon>
    </lineage>
</organism>
<evidence type="ECO:0000313" key="2">
    <source>
        <dbReference type="EMBL" id="TPP41579.1"/>
    </source>
</evidence>
<protein>
    <submittedName>
        <fullName evidence="2">Amastin surface glycofamily protein</fullName>
    </submittedName>
</protein>
<reference evidence="3" key="1">
    <citation type="submission" date="2019-02" db="EMBL/GenBank/DDBJ databases">
        <title>FDA dAtabase for Regulatory Grade micrObial Sequences (FDA-ARGOS): Supporting development and validation of Infectious Disease Dx tests.</title>
        <authorList>
            <person name="Duncan R."/>
            <person name="Fisher C."/>
            <person name="Tallon L."/>
            <person name="Sadzewicz L."/>
            <person name="Sengamalay N."/>
            <person name="Ott S."/>
            <person name="Godinez A."/>
            <person name="Nagaraj S."/>
            <person name="Vavikolanu K."/>
            <person name="Vyas G."/>
            <person name="Nadendla S."/>
            <person name="Aluvathingal J."/>
            <person name="Sichtig H."/>
        </authorList>
    </citation>
    <scope>NUCLEOTIDE SEQUENCE [LARGE SCALE GENOMIC DNA]</scope>
    <source>
        <strain evidence="3">FDAARGOS_360</strain>
    </source>
</reference>
<dbReference type="Proteomes" id="UP000318821">
    <property type="component" value="Unassembled WGS sequence"/>
</dbReference>
<feature type="transmembrane region" description="Helical" evidence="1">
    <location>
        <begin position="6"/>
        <end position="27"/>
    </location>
</feature>
<comment type="caution">
    <text evidence="2">The sequence shown here is derived from an EMBL/GenBank/DDBJ whole genome shotgun (WGS) entry which is preliminary data.</text>
</comment>
<keyword evidence="1" id="KW-0812">Transmembrane</keyword>
<dbReference type="VEuPathDB" id="TriTrypDB:LdBPK_341150.1"/>
<keyword evidence="1" id="KW-0472">Membrane</keyword>
<dbReference type="AlphaFoldDB" id="A0A504X3F3"/>
<dbReference type="InterPro" id="IPR009944">
    <property type="entry name" value="Amastin"/>
</dbReference>
<feature type="transmembrane region" description="Helical" evidence="1">
    <location>
        <begin position="112"/>
        <end position="134"/>
    </location>
</feature>
<dbReference type="EMBL" id="RHLD01000005">
    <property type="protein sequence ID" value="TPP41579.1"/>
    <property type="molecule type" value="Genomic_DNA"/>
</dbReference>
<accession>A0A504X3F3</accession>
<keyword evidence="1" id="KW-1133">Transmembrane helix</keyword>
<dbReference type="PANTHER" id="PTHR33297">
    <property type="entry name" value="AMASTIN-LIKE SURFACE PROTEIN-LIKE PROTEIN-RELATED"/>
    <property type="match status" value="1"/>
</dbReference>
<feature type="transmembrane region" description="Helical" evidence="1">
    <location>
        <begin position="81"/>
        <end position="106"/>
    </location>
</feature>
<feature type="transmembrane region" description="Helical" evidence="1">
    <location>
        <begin position="154"/>
        <end position="175"/>
    </location>
</feature>
<gene>
    <name evidence="2" type="ORF">CGC20_3945</name>
</gene>
<evidence type="ECO:0000313" key="3">
    <source>
        <dbReference type="Proteomes" id="UP000318821"/>
    </source>
</evidence>
<evidence type="ECO:0000256" key="1">
    <source>
        <dbReference type="SAM" id="Phobius"/>
    </source>
</evidence>
<dbReference type="VEuPathDB" id="TriTrypDB:LdCL_340017500"/>